<dbReference type="SUPFAM" id="SSF48371">
    <property type="entry name" value="ARM repeat"/>
    <property type="match status" value="1"/>
</dbReference>
<accession>A0A3P8KM53</accession>
<reference evidence="5 6" key="1">
    <citation type="submission" date="2018-12" db="EMBL/GenBank/DDBJ databases">
        <authorList>
            <consortium name="Pathogen Informatics"/>
        </authorList>
    </citation>
    <scope>NUCLEOTIDE SEQUENCE [LARGE SCALE GENOMIC DNA]</scope>
    <source>
        <strain evidence="5 6">NCTC10741</strain>
    </source>
</reference>
<evidence type="ECO:0000259" key="4">
    <source>
        <dbReference type="Pfam" id="PF26571"/>
    </source>
</evidence>
<feature type="compositionally biased region" description="Basic and acidic residues" evidence="1">
    <location>
        <begin position="287"/>
        <end position="300"/>
    </location>
</feature>
<feature type="compositionally biased region" description="Basic and acidic residues" evidence="1">
    <location>
        <begin position="196"/>
        <end position="220"/>
    </location>
</feature>
<dbReference type="EMBL" id="LR131273">
    <property type="protein sequence ID" value="VDR36967.1"/>
    <property type="molecule type" value="Genomic_DNA"/>
</dbReference>
<dbReference type="Proteomes" id="UP000271626">
    <property type="component" value="Chromosome"/>
</dbReference>
<feature type="region of interest" description="Disordered" evidence="1">
    <location>
        <begin position="1154"/>
        <end position="1209"/>
    </location>
</feature>
<keyword evidence="2" id="KW-0812">Transmembrane</keyword>
<evidence type="ECO:0000256" key="2">
    <source>
        <dbReference type="SAM" id="Phobius"/>
    </source>
</evidence>
<protein>
    <submittedName>
        <fullName evidence="5">Phage-related protein</fullName>
    </submittedName>
</protein>
<evidence type="ECO:0000313" key="6">
    <source>
        <dbReference type="Proteomes" id="UP000271626"/>
    </source>
</evidence>
<dbReference type="InterPro" id="IPR016024">
    <property type="entry name" value="ARM-type_fold"/>
</dbReference>
<dbReference type="Gene3D" id="1.10.530.10">
    <property type="match status" value="1"/>
</dbReference>
<dbReference type="Pfam" id="PF18013">
    <property type="entry name" value="Phage_lysozyme2"/>
    <property type="match status" value="1"/>
</dbReference>
<keyword evidence="2" id="KW-1133">Transmembrane helix</keyword>
<dbReference type="SUPFAM" id="SSF53955">
    <property type="entry name" value="Lysozyme-like"/>
    <property type="match status" value="1"/>
</dbReference>
<feature type="transmembrane region" description="Helical" evidence="2">
    <location>
        <begin position="124"/>
        <end position="145"/>
    </location>
</feature>
<gene>
    <name evidence="5" type="ORF">NCTC10741_00062</name>
</gene>
<feature type="domain" description="Phage tail lysozyme" evidence="3">
    <location>
        <begin position="1213"/>
        <end position="1288"/>
    </location>
</feature>
<dbReference type="InterPro" id="IPR058593">
    <property type="entry name" value="ARB_07466-like_C"/>
</dbReference>
<keyword evidence="2" id="KW-0472">Membrane</keyword>
<feature type="domain" description="ARB-07466-like C-terminal" evidence="4">
    <location>
        <begin position="878"/>
        <end position="985"/>
    </location>
</feature>
<evidence type="ECO:0000313" key="5">
    <source>
        <dbReference type="EMBL" id="VDR36967.1"/>
    </source>
</evidence>
<feature type="region of interest" description="Disordered" evidence="1">
    <location>
        <begin position="193"/>
        <end position="220"/>
    </location>
</feature>
<proteinExistence type="predicted"/>
<feature type="region of interest" description="Disordered" evidence="1">
    <location>
        <begin position="287"/>
        <end position="308"/>
    </location>
</feature>
<evidence type="ECO:0000256" key="1">
    <source>
        <dbReference type="SAM" id="MobiDB-lite"/>
    </source>
</evidence>
<dbReference type="Pfam" id="PF26571">
    <property type="entry name" value="VldE"/>
    <property type="match status" value="1"/>
</dbReference>
<dbReference type="RefSeq" id="WP_197715958.1">
    <property type="nucleotide sequence ID" value="NZ_CP085954.1"/>
</dbReference>
<name>A0A3P8KM53_TSUPA</name>
<feature type="compositionally biased region" description="Basic and acidic residues" evidence="1">
    <location>
        <begin position="1034"/>
        <end position="1043"/>
    </location>
</feature>
<evidence type="ECO:0000259" key="3">
    <source>
        <dbReference type="Pfam" id="PF18013"/>
    </source>
</evidence>
<dbReference type="InterPro" id="IPR041219">
    <property type="entry name" value="Phage_lysozyme2"/>
</dbReference>
<sequence>MATYSAGSAKIDVSPSLEGFAERCRAELERMRIEYTIDVDADVSLARAQLEALARERTARIRVELDGAEEAEARLALLARNRTAHINVNVNGGNFTQINNNITNITNNAGRAERGLSSMGAVRFGGLAAAITALVPALVGAIGAASALGGVLAGIGGTAAVGLAGVGDAFKAMGDAANTSASDATAAANRITDAQDGVRRAQEGVADAQRDAKQAQDDLNDSYEKASRALRDMNDQLADAELSQEGAEIALARAQEARAKTYGDGKSTGLDRAEADLRVKEAQQRLKEAKSNTADQREDTAEANAKGIGGSDIVTDAQQKKLKADQALVNAQADLAKSMRDLADAQKGASAGADKYAEALAKLSPNARDFVTQMKALAPEWKNLRLAVQDRMFDGLGASVTQFAQQTMPGLRTTMTGIAGYMNGAFKDTLSSLSGAFQQMAADGTMQRFIDGIGGALQGMAPMVTGLVQMVTDATAAAGPALGQFFSVLGTTLGQLGPSLGQIGAQLLNALTPVLPVLGQLIQAISTGLGPALGPLGNLIASLGTALVPLAKPLGDLITALANGLAPILPSLGKLLGDLVAAVVPLIDPFMQLLNAILQPLISIISTVVAALAPFIQQLATALKPVIDAIAPVLAQVGQTIGTVLAQAIKDLTPVMVPMIEAFLKLVEAFLPMLPPMQELSMKLLPILVEGMKLILPVITELIEWFTRFIEWLMPKVVEGLTQLGKDFDGLTDRVRGFIDDAKDRWNNFVDFVKGLPGRISNAASGMWDGIKDTFKGALNWIVSAWNDFHISMKVPDSIPIIGGKGFTIDTPNLPLFKAAGGPIAGPGGPRADLIPAMLSDGEYVINAAAVAKYGVGMFDELNTQRFADGGAVGRQTAEGLNPGADQLRTLIMQKWPEIKTIGGRRSEDGYGEHSSGNAIDVMIPNYGTAEGKALGDAVFAFLQQNATALQLNGVIWRQNSYGYGGSLTEGKAMSDRGSDTQNHMDHLHVILGAGRGANAAPVPVAAGLTAEPEKPKTVDGQSTDGAYNPAAREAQDGRDDPQKYTPQATNTTTSTGSGPKSWSDVAGAFGEAFAKGQVSSLLSVFGVPDAMPPILTALGDLPSKIIKRDENWKPAGFGQLTTPTTGAGGTQTNPLGDLVGKFIPGLDTLVGGAQATPSTTGASAAPTAGPGGALPLTGQQGTPTTKTPVETLTSTLSAPPNAGYSGGEQATHDTVYAAFRQAGFTDEQWPAMVNIINRESGWNPKAKNPSSTAYGLGQFLDQTWGTVGGTTDDVGQQASYMAKYIKDRYGDPDKAWAFWQANGHYANGGLVFGPGGGRSDLVPAWLSAGEYVVNAAQAALHMPALEAINAGARVTTPMPPTPAASTRFALQNHDSGGRGQAATVNYNIRTATVEDAFLQAQTRQNQDRAAQIGNL</sequence>
<dbReference type="InterPro" id="IPR023346">
    <property type="entry name" value="Lysozyme-like_dom_sf"/>
</dbReference>
<feature type="compositionally biased region" description="Polar residues" evidence="1">
    <location>
        <begin position="1045"/>
        <end position="1061"/>
    </location>
</feature>
<feature type="region of interest" description="Disordered" evidence="1">
    <location>
        <begin position="1009"/>
        <end position="1061"/>
    </location>
</feature>
<feature type="compositionally biased region" description="Low complexity" evidence="1">
    <location>
        <begin position="1154"/>
        <end position="1197"/>
    </location>
</feature>
<organism evidence="5 6">
    <name type="scientific">Tsukamurella paurometabola</name>
    <name type="common">Corynebacterium paurometabolum</name>
    <dbReference type="NCBI Taxonomy" id="2061"/>
    <lineage>
        <taxon>Bacteria</taxon>
        <taxon>Bacillati</taxon>
        <taxon>Actinomycetota</taxon>
        <taxon>Actinomycetes</taxon>
        <taxon>Mycobacteriales</taxon>
        <taxon>Tsukamurellaceae</taxon>
        <taxon>Tsukamurella</taxon>
    </lineage>
</organism>